<gene>
    <name evidence="5" type="primary">hypA</name>
    <name evidence="6" type="ordered locus">Cyan7822_1662</name>
</gene>
<keyword evidence="7" id="KW-1185">Reference proteome</keyword>
<comment type="similarity">
    <text evidence="1 5">Belongs to the HypA/HybF family.</text>
</comment>
<dbReference type="RefSeq" id="WP_013321759.1">
    <property type="nucleotide sequence ID" value="NC_014501.1"/>
</dbReference>
<dbReference type="eggNOG" id="COG0375">
    <property type="taxonomic scope" value="Bacteria"/>
</dbReference>
<feature type="binding site" evidence="5">
    <location>
        <position position="86"/>
    </location>
    <ligand>
        <name>Zn(2+)</name>
        <dbReference type="ChEBI" id="CHEBI:29105"/>
    </ligand>
</feature>
<proteinExistence type="inferred from homology"/>
<feature type="binding site" evidence="5">
    <location>
        <position position="73"/>
    </location>
    <ligand>
        <name>Zn(2+)</name>
        <dbReference type="ChEBI" id="CHEBI:29105"/>
    </ligand>
</feature>
<name>E0U7F6_GLOV7</name>
<dbReference type="PROSITE" id="PS01249">
    <property type="entry name" value="HYPA"/>
    <property type="match status" value="1"/>
</dbReference>
<dbReference type="GO" id="GO:0051604">
    <property type="term" value="P:protein maturation"/>
    <property type="evidence" value="ECO:0007669"/>
    <property type="project" value="InterPro"/>
</dbReference>
<keyword evidence="2 5" id="KW-0533">Nickel</keyword>
<dbReference type="Pfam" id="PF01155">
    <property type="entry name" value="HypA"/>
    <property type="match status" value="1"/>
</dbReference>
<evidence type="ECO:0000256" key="5">
    <source>
        <dbReference type="HAMAP-Rule" id="MF_00213"/>
    </source>
</evidence>
<dbReference type="Gene3D" id="3.30.2320.80">
    <property type="match status" value="1"/>
</dbReference>
<protein>
    <recommendedName>
        <fullName evidence="5">Hydrogenase maturation factor HypA</fullName>
    </recommendedName>
</protein>
<dbReference type="PANTHER" id="PTHR34535:SF3">
    <property type="entry name" value="HYDROGENASE MATURATION FACTOR HYPA"/>
    <property type="match status" value="1"/>
</dbReference>
<sequence>MHELGITQNIVAIVSEHARGVPVKRVTLEIGQLSAIMPEAIRFCFDVCCQDTVLEGATLEIVEIPGLGKCRQCGFHTGISQPFGICDRCGSAELEIVQGQELKIKEMEIEEICV</sequence>
<dbReference type="InterPro" id="IPR000688">
    <property type="entry name" value="HypA/HybF"/>
</dbReference>
<feature type="binding site" evidence="5">
    <location>
        <position position="2"/>
    </location>
    <ligand>
        <name>Ni(2+)</name>
        <dbReference type="ChEBI" id="CHEBI:49786"/>
    </ligand>
</feature>
<dbReference type="STRING" id="497965.Cyan7822_1662"/>
<dbReference type="KEGG" id="cyj:Cyan7822_1662"/>
<accession>E0U7F6</accession>
<dbReference type="PANTHER" id="PTHR34535">
    <property type="entry name" value="HYDROGENASE MATURATION FACTOR HYPA"/>
    <property type="match status" value="1"/>
</dbReference>
<evidence type="ECO:0000313" key="7">
    <source>
        <dbReference type="Proteomes" id="UP000008206"/>
    </source>
</evidence>
<dbReference type="PIRSF" id="PIRSF004761">
    <property type="entry name" value="Hydrgn_mat_HypA"/>
    <property type="match status" value="1"/>
</dbReference>
<dbReference type="NCBIfam" id="TIGR00100">
    <property type="entry name" value="hypA"/>
    <property type="match status" value="1"/>
</dbReference>
<reference evidence="7" key="1">
    <citation type="journal article" date="2011" name="MBio">
        <title>Novel metabolic attributes of the genus Cyanothece, comprising a group of unicellular nitrogen-fixing Cyanobacteria.</title>
        <authorList>
            <person name="Bandyopadhyay A."/>
            <person name="Elvitigala T."/>
            <person name="Welsh E."/>
            <person name="Stockel J."/>
            <person name="Liberton M."/>
            <person name="Min H."/>
            <person name="Sherman L.A."/>
            <person name="Pakrasi H.B."/>
        </authorList>
    </citation>
    <scope>NUCLEOTIDE SEQUENCE [LARGE SCALE GENOMIC DNA]</scope>
    <source>
        <strain evidence="7">PCC 7822</strain>
    </source>
</reference>
<dbReference type="Proteomes" id="UP000008206">
    <property type="component" value="Chromosome"/>
</dbReference>
<feature type="binding site" evidence="5">
    <location>
        <position position="70"/>
    </location>
    <ligand>
        <name>Zn(2+)</name>
        <dbReference type="ChEBI" id="CHEBI:29105"/>
    </ligand>
</feature>
<dbReference type="OrthoDB" id="9800361at2"/>
<evidence type="ECO:0000313" key="6">
    <source>
        <dbReference type="EMBL" id="ADN13652.1"/>
    </source>
</evidence>
<dbReference type="GO" id="GO:0008270">
    <property type="term" value="F:zinc ion binding"/>
    <property type="evidence" value="ECO:0007669"/>
    <property type="project" value="UniProtKB-UniRule"/>
</dbReference>
<evidence type="ECO:0000256" key="4">
    <source>
        <dbReference type="ARBA" id="ARBA00022833"/>
    </source>
</evidence>
<dbReference type="HOGENOM" id="CLU_126929_3_0_3"/>
<feature type="binding site" evidence="5">
    <location>
        <position position="89"/>
    </location>
    <ligand>
        <name>Zn(2+)</name>
        <dbReference type="ChEBI" id="CHEBI:29105"/>
    </ligand>
</feature>
<evidence type="ECO:0000256" key="1">
    <source>
        <dbReference type="ARBA" id="ARBA00010748"/>
    </source>
</evidence>
<keyword evidence="4 5" id="KW-0862">Zinc</keyword>
<organism evidence="6 7">
    <name type="scientific">Gloeothece verrucosa (strain PCC 7822)</name>
    <name type="common">Cyanothece sp. (strain PCC 7822)</name>
    <dbReference type="NCBI Taxonomy" id="497965"/>
    <lineage>
        <taxon>Bacteria</taxon>
        <taxon>Bacillati</taxon>
        <taxon>Cyanobacteriota</taxon>
        <taxon>Cyanophyceae</taxon>
        <taxon>Oscillatoriophycideae</taxon>
        <taxon>Chroococcales</taxon>
        <taxon>Aphanothecaceae</taxon>
        <taxon>Gloeothece</taxon>
        <taxon>Gloeothece verrucosa</taxon>
    </lineage>
</organism>
<dbReference type="InterPro" id="IPR020538">
    <property type="entry name" value="Hydgase_Ni_incorp_HypA/HybF_CS"/>
</dbReference>
<dbReference type="HAMAP" id="MF_00213">
    <property type="entry name" value="HypA_HybF"/>
    <property type="match status" value="1"/>
</dbReference>
<comment type="function">
    <text evidence="5">Involved in the maturation of [NiFe] hydrogenases. Required for nickel insertion into the metal center of the hydrogenase.</text>
</comment>
<evidence type="ECO:0000256" key="3">
    <source>
        <dbReference type="ARBA" id="ARBA00022723"/>
    </source>
</evidence>
<keyword evidence="3 5" id="KW-0479">Metal-binding</keyword>
<dbReference type="GO" id="GO:0016151">
    <property type="term" value="F:nickel cation binding"/>
    <property type="evidence" value="ECO:0007669"/>
    <property type="project" value="UniProtKB-UniRule"/>
</dbReference>
<dbReference type="AlphaFoldDB" id="E0U7F6"/>
<dbReference type="EMBL" id="CP002198">
    <property type="protein sequence ID" value="ADN13652.1"/>
    <property type="molecule type" value="Genomic_DNA"/>
</dbReference>
<evidence type="ECO:0000256" key="2">
    <source>
        <dbReference type="ARBA" id="ARBA00022596"/>
    </source>
</evidence>